<accession>A0A1S7PET9</accession>
<reference evidence="1 2" key="1">
    <citation type="submission" date="2016-01" db="EMBL/GenBank/DDBJ databases">
        <authorList>
            <person name="Oliw E.H."/>
        </authorList>
    </citation>
    <scope>NUCLEOTIDE SEQUENCE [LARGE SCALE GENOMIC DNA]</scope>
    <source>
        <strain evidence="1 2">Zutra 3-1</strain>
    </source>
</reference>
<evidence type="ECO:0000313" key="1">
    <source>
        <dbReference type="EMBL" id="CUX20306.1"/>
    </source>
</evidence>
<evidence type="ECO:0000313" key="2">
    <source>
        <dbReference type="Proteomes" id="UP000191987"/>
    </source>
</evidence>
<dbReference type="Proteomes" id="UP000191987">
    <property type="component" value="Unassembled WGS sequence"/>
</dbReference>
<organism evidence="1 2">
    <name type="scientific">Agrobacterium deltaense Zutra 3/1</name>
    <dbReference type="NCBI Taxonomy" id="1183427"/>
    <lineage>
        <taxon>Bacteria</taxon>
        <taxon>Pseudomonadati</taxon>
        <taxon>Pseudomonadota</taxon>
        <taxon>Alphaproteobacteria</taxon>
        <taxon>Hyphomicrobiales</taxon>
        <taxon>Rhizobiaceae</taxon>
        <taxon>Rhizobium/Agrobacterium group</taxon>
        <taxon>Agrobacterium</taxon>
    </lineage>
</organism>
<name>A0A1S7PET9_9HYPH</name>
<proteinExistence type="predicted"/>
<dbReference type="EMBL" id="FBWG01000007">
    <property type="protein sequence ID" value="CUX20306.1"/>
    <property type="molecule type" value="Genomic_DNA"/>
</dbReference>
<gene>
    <name evidence="1" type="ORF">AGR7C_Cc150077</name>
</gene>
<dbReference type="AlphaFoldDB" id="A0A1S7PET9"/>
<protein>
    <submittedName>
        <fullName evidence="1">Uncharacterized protein</fullName>
    </submittedName>
</protein>
<dbReference type="RefSeq" id="WP_080817029.1">
    <property type="nucleotide sequence ID" value="NZ_LT009748.1"/>
</dbReference>
<sequence length="81" mass="9202">MNNEQLEKLEVLDGSRRGNREKAAVRLEDVRELLQIGSKLRSKQLTAAPTIADFNALQKDLEDIFNRLNGVATAIQKRLIR</sequence>